<feature type="transmembrane region" description="Helical" evidence="1">
    <location>
        <begin position="252"/>
        <end position="271"/>
    </location>
</feature>
<feature type="transmembrane region" description="Helical" evidence="1">
    <location>
        <begin position="222"/>
        <end position="246"/>
    </location>
</feature>
<dbReference type="Pfam" id="PF20152">
    <property type="entry name" value="DUF6534"/>
    <property type="match status" value="1"/>
</dbReference>
<feature type="transmembrane region" description="Helical" evidence="1">
    <location>
        <begin position="147"/>
        <end position="172"/>
    </location>
</feature>
<keyword evidence="1" id="KW-0472">Membrane</keyword>
<evidence type="ECO:0000313" key="4">
    <source>
        <dbReference type="Proteomes" id="UP001362999"/>
    </source>
</evidence>
<evidence type="ECO:0000313" key="3">
    <source>
        <dbReference type="EMBL" id="KAK6983946.1"/>
    </source>
</evidence>
<dbReference type="AlphaFoldDB" id="A0AAV9ZIK7"/>
<feature type="transmembrane region" description="Helical" evidence="1">
    <location>
        <begin position="178"/>
        <end position="201"/>
    </location>
</feature>
<organism evidence="3 4">
    <name type="scientific">Favolaschia claudopus</name>
    <dbReference type="NCBI Taxonomy" id="2862362"/>
    <lineage>
        <taxon>Eukaryota</taxon>
        <taxon>Fungi</taxon>
        <taxon>Dikarya</taxon>
        <taxon>Basidiomycota</taxon>
        <taxon>Agaricomycotina</taxon>
        <taxon>Agaricomycetes</taxon>
        <taxon>Agaricomycetidae</taxon>
        <taxon>Agaricales</taxon>
        <taxon>Marasmiineae</taxon>
        <taxon>Mycenaceae</taxon>
        <taxon>Favolaschia</taxon>
    </lineage>
</organism>
<keyword evidence="4" id="KW-1185">Reference proteome</keyword>
<proteinExistence type="predicted"/>
<keyword evidence="1" id="KW-0812">Transmembrane</keyword>
<protein>
    <recommendedName>
        <fullName evidence="2">DUF6534 domain-containing protein</fullName>
    </recommendedName>
</protein>
<accession>A0AAV9ZIK7</accession>
<comment type="caution">
    <text evidence="3">The sequence shown here is derived from an EMBL/GenBank/DDBJ whole genome shotgun (WGS) entry which is preliminary data.</text>
</comment>
<dbReference type="Proteomes" id="UP001362999">
    <property type="component" value="Unassembled WGS sequence"/>
</dbReference>
<evidence type="ECO:0000256" key="1">
    <source>
        <dbReference type="SAM" id="Phobius"/>
    </source>
</evidence>
<feature type="domain" description="DUF6534" evidence="2">
    <location>
        <begin position="184"/>
        <end position="268"/>
    </location>
</feature>
<name>A0AAV9ZIK7_9AGAR</name>
<dbReference type="EMBL" id="JAWWNJ010000143">
    <property type="protein sequence ID" value="KAK6983946.1"/>
    <property type="molecule type" value="Genomic_DNA"/>
</dbReference>
<reference evidence="3 4" key="1">
    <citation type="journal article" date="2024" name="J Genomics">
        <title>Draft genome sequencing and assembly of Favolaschia claudopus CIRM-BRFM 2984 isolated from oak limbs.</title>
        <authorList>
            <person name="Navarro D."/>
            <person name="Drula E."/>
            <person name="Chaduli D."/>
            <person name="Cazenave R."/>
            <person name="Ahrendt S."/>
            <person name="Wang J."/>
            <person name="Lipzen A."/>
            <person name="Daum C."/>
            <person name="Barry K."/>
            <person name="Grigoriev I.V."/>
            <person name="Favel A."/>
            <person name="Rosso M.N."/>
            <person name="Martin F."/>
        </authorList>
    </citation>
    <scope>NUCLEOTIDE SEQUENCE [LARGE SCALE GENOMIC DNA]</scope>
    <source>
        <strain evidence="3 4">CIRM-BRFM 2984</strain>
    </source>
</reference>
<feature type="transmembrane region" description="Helical" evidence="1">
    <location>
        <begin position="112"/>
        <end position="135"/>
    </location>
</feature>
<gene>
    <name evidence="3" type="ORF">R3P38DRAFT_373129</name>
</gene>
<sequence>MTSQNLKCLTENMSSFLGWCAASTTIMLSNNALVLLASWLNAALYMLEIVLAVEYFQRPGRLVSHKAGVVVLLCSDLACTIAVCAQVYVALIQYPGVDFEAHYADSTLQWEASLTIFATYITASVEQAFLCYIFYALAKQRLLTGFLVLNIFVHLGFSCTFAVVCALGLLKFRNFGNIGAVTCAATDFLIAIALAVTFYKMELSLPVVPRRRTIQSLIRRMLILSLTSGLLVASFTIIHMVLLAAGSSVSTIFWFCQGRIYTLTLLSNFLLGIPASRRANETDPLSIPDTTNAPATAETFSLRFRPHGQSEHDLCFNQDPDSVIAAQDKPPGSDK</sequence>
<keyword evidence="1" id="KW-1133">Transmembrane helix</keyword>
<evidence type="ECO:0000259" key="2">
    <source>
        <dbReference type="Pfam" id="PF20152"/>
    </source>
</evidence>
<feature type="transmembrane region" description="Helical" evidence="1">
    <location>
        <begin position="68"/>
        <end position="92"/>
    </location>
</feature>
<dbReference type="InterPro" id="IPR045339">
    <property type="entry name" value="DUF6534"/>
</dbReference>